<name>A0A2P4XU70_9STRA</name>
<dbReference type="OrthoDB" id="128425at2759"/>
<comment type="caution">
    <text evidence="2">The sequence shown here is derived from an EMBL/GenBank/DDBJ whole genome shotgun (WGS) entry which is preliminary data.</text>
</comment>
<reference evidence="2 3" key="1">
    <citation type="journal article" date="2017" name="Genome Biol. Evol.">
        <title>Phytophthora megakarya and P. palmivora, closely related causal agents of cacao black pod rot, underwent increases in genome sizes and gene numbers by different mechanisms.</title>
        <authorList>
            <person name="Ali S.S."/>
            <person name="Shao J."/>
            <person name="Lary D.J."/>
            <person name="Kronmiller B."/>
            <person name="Shen D."/>
            <person name="Strem M.D."/>
            <person name="Amoako-Attah I."/>
            <person name="Akrofi A.Y."/>
            <person name="Begoude B.A."/>
            <person name="Ten Hoopen G.M."/>
            <person name="Coulibaly K."/>
            <person name="Kebe B.I."/>
            <person name="Melnick R.L."/>
            <person name="Guiltinan M.J."/>
            <person name="Tyler B.M."/>
            <person name="Meinhardt L.W."/>
            <person name="Bailey B.A."/>
        </authorList>
    </citation>
    <scope>NUCLEOTIDE SEQUENCE [LARGE SCALE GENOMIC DNA]</scope>
    <source>
        <strain evidence="3">sbr112.9</strain>
    </source>
</reference>
<feature type="region of interest" description="Disordered" evidence="1">
    <location>
        <begin position="58"/>
        <end position="138"/>
    </location>
</feature>
<proteinExistence type="predicted"/>
<keyword evidence="3" id="KW-1185">Reference proteome</keyword>
<sequence>MTLEVTTTGAHDDNVNMEAQFGWNSIGYGWCSIKSSTWCMFSKDKEKCKENINCYKERIENGGSGSGSGGWNATVGDSSDSDSESEVHPDMSTSRGEGSDEGGEGGDEGTMGGEEDGGTEEGSEEEEGSHERQMGGED</sequence>
<evidence type="ECO:0000256" key="1">
    <source>
        <dbReference type="SAM" id="MobiDB-lite"/>
    </source>
</evidence>
<feature type="compositionally biased region" description="Acidic residues" evidence="1">
    <location>
        <begin position="99"/>
        <end position="128"/>
    </location>
</feature>
<dbReference type="Proteomes" id="UP000237271">
    <property type="component" value="Unassembled WGS sequence"/>
</dbReference>
<protein>
    <submittedName>
        <fullName evidence="2">Uncharacterized protein</fullName>
    </submittedName>
</protein>
<gene>
    <name evidence="2" type="ORF">PHPALM_14627</name>
</gene>
<evidence type="ECO:0000313" key="3">
    <source>
        <dbReference type="Proteomes" id="UP000237271"/>
    </source>
</evidence>
<organism evidence="2 3">
    <name type="scientific">Phytophthora palmivora</name>
    <dbReference type="NCBI Taxonomy" id="4796"/>
    <lineage>
        <taxon>Eukaryota</taxon>
        <taxon>Sar</taxon>
        <taxon>Stramenopiles</taxon>
        <taxon>Oomycota</taxon>
        <taxon>Peronosporomycetes</taxon>
        <taxon>Peronosporales</taxon>
        <taxon>Peronosporaceae</taxon>
        <taxon>Phytophthora</taxon>
    </lineage>
</organism>
<dbReference type="AlphaFoldDB" id="A0A2P4XU70"/>
<accession>A0A2P4XU70</accession>
<evidence type="ECO:0000313" key="2">
    <source>
        <dbReference type="EMBL" id="POM69125.1"/>
    </source>
</evidence>
<dbReference type="EMBL" id="NCKW01007936">
    <property type="protein sequence ID" value="POM69125.1"/>
    <property type="molecule type" value="Genomic_DNA"/>
</dbReference>
<feature type="compositionally biased region" description="Basic and acidic residues" evidence="1">
    <location>
        <begin position="129"/>
        <end position="138"/>
    </location>
</feature>